<gene>
    <name evidence="10" type="ORF">NKI27_02530</name>
</gene>
<evidence type="ECO:0000256" key="1">
    <source>
        <dbReference type="ARBA" id="ARBA00004429"/>
    </source>
</evidence>
<keyword evidence="6 9" id="KW-1133">Transmembrane helix</keyword>
<protein>
    <submittedName>
        <fullName evidence="10">YeeE/YedE family protein</fullName>
    </submittedName>
</protein>
<keyword evidence="5 9" id="KW-0812">Transmembrane</keyword>
<reference evidence="10" key="1">
    <citation type="submission" date="2022-06" db="EMBL/GenBank/DDBJ databases">
        <title>Alkalimarinus sp. nov., isolated from gut of a Alitta virens.</title>
        <authorList>
            <person name="Yang A.I."/>
            <person name="Shin N.-R."/>
        </authorList>
    </citation>
    <scope>NUCLEOTIDE SEQUENCE</scope>
    <source>
        <strain evidence="10">A2M4</strain>
    </source>
</reference>
<evidence type="ECO:0000313" key="11">
    <source>
        <dbReference type="Proteomes" id="UP001163739"/>
    </source>
</evidence>
<comment type="subcellular location">
    <subcellularLocation>
        <location evidence="1">Cell inner membrane</location>
        <topology evidence="1">Multi-pass membrane protein</topology>
    </subcellularLocation>
</comment>
<dbReference type="PANTHER" id="PTHR30574">
    <property type="entry name" value="INNER MEMBRANE PROTEIN YEDE"/>
    <property type="match status" value="1"/>
</dbReference>
<proteinExistence type="inferred from homology"/>
<feature type="transmembrane region" description="Helical" evidence="9">
    <location>
        <begin position="82"/>
        <end position="99"/>
    </location>
</feature>
<name>A0ABY6N3T6_9ALTE</name>
<dbReference type="EMBL" id="CP100390">
    <property type="protein sequence ID" value="UZE96647.1"/>
    <property type="molecule type" value="Genomic_DNA"/>
</dbReference>
<evidence type="ECO:0000256" key="3">
    <source>
        <dbReference type="ARBA" id="ARBA00022475"/>
    </source>
</evidence>
<evidence type="ECO:0000256" key="2">
    <source>
        <dbReference type="ARBA" id="ARBA00022448"/>
    </source>
</evidence>
<evidence type="ECO:0000313" key="10">
    <source>
        <dbReference type="EMBL" id="UZE96647.1"/>
    </source>
</evidence>
<keyword evidence="4" id="KW-0997">Cell inner membrane</keyword>
<accession>A0ABY6N3T6</accession>
<evidence type="ECO:0000256" key="8">
    <source>
        <dbReference type="ARBA" id="ARBA00035655"/>
    </source>
</evidence>
<evidence type="ECO:0000256" key="9">
    <source>
        <dbReference type="SAM" id="Phobius"/>
    </source>
</evidence>
<evidence type="ECO:0000256" key="7">
    <source>
        <dbReference type="ARBA" id="ARBA00023136"/>
    </source>
</evidence>
<sequence>MNPDFINATIGGVMIAFSVIIMMSLLGKVTGISGIIWQSIKFDSAEPGRLWRPAFIVGLIIGPLLVHFLLGWEFPAPQSDNVWLIIVSGLLVGAGTQLGSGCTSGHGICGIGRFSSRSIVATVTFMAAGILTVAIVNAL</sequence>
<feature type="transmembrane region" description="Helical" evidence="9">
    <location>
        <begin position="6"/>
        <end position="29"/>
    </location>
</feature>
<evidence type="ECO:0000256" key="6">
    <source>
        <dbReference type="ARBA" id="ARBA00022989"/>
    </source>
</evidence>
<evidence type="ECO:0000256" key="4">
    <source>
        <dbReference type="ARBA" id="ARBA00022519"/>
    </source>
</evidence>
<comment type="similarity">
    <text evidence="8">Belongs to the TsuA/YedE (TC 9.B.102) family.</text>
</comment>
<dbReference type="RefSeq" id="WP_265048130.1">
    <property type="nucleotide sequence ID" value="NZ_CP100390.1"/>
</dbReference>
<keyword evidence="11" id="KW-1185">Reference proteome</keyword>
<organism evidence="10 11">
    <name type="scientific">Alkalimarinus alittae</name>
    <dbReference type="NCBI Taxonomy" id="2961619"/>
    <lineage>
        <taxon>Bacteria</taxon>
        <taxon>Pseudomonadati</taxon>
        <taxon>Pseudomonadota</taxon>
        <taxon>Gammaproteobacteria</taxon>
        <taxon>Alteromonadales</taxon>
        <taxon>Alteromonadaceae</taxon>
        <taxon>Alkalimarinus</taxon>
    </lineage>
</organism>
<feature type="transmembrane region" description="Helical" evidence="9">
    <location>
        <begin position="50"/>
        <end position="70"/>
    </location>
</feature>
<dbReference type="Proteomes" id="UP001163739">
    <property type="component" value="Chromosome"/>
</dbReference>
<dbReference type="Pfam" id="PF04143">
    <property type="entry name" value="Sulf_transp"/>
    <property type="match status" value="1"/>
</dbReference>
<evidence type="ECO:0000256" key="5">
    <source>
        <dbReference type="ARBA" id="ARBA00022692"/>
    </source>
</evidence>
<keyword evidence="3" id="KW-1003">Cell membrane</keyword>
<keyword evidence="2" id="KW-0813">Transport</keyword>
<dbReference type="InterPro" id="IPR007272">
    <property type="entry name" value="Sulf_transp_TsuA/YedE"/>
</dbReference>
<feature type="transmembrane region" description="Helical" evidence="9">
    <location>
        <begin position="119"/>
        <end position="138"/>
    </location>
</feature>
<dbReference type="PANTHER" id="PTHR30574:SF1">
    <property type="entry name" value="SULPHUR TRANSPORT DOMAIN-CONTAINING PROTEIN"/>
    <property type="match status" value="1"/>
</dbReference>
<keyword evidence="7 9" id="KW-0472">Membrane</keyword>